<protein>
    <submittedName>
        <fullName evidence="2">Uncharacterized protein</fullName>
    </submittedName>
</protein>
<sequence>MPSSVKPSGTGPMGPASPDNPAALGMRRMRDGTVLYIDSARRFTASFNDDGTVRLFNRRGRDQHGRWMPLATRWELRQKGLTAIGISGPIEWLLWLQHRLGGPELHASAKAAFMARTAEVRTRMRIDWTLRLLDDRFNFLNRELTDLWTAPGREAAARRELLFQRWDECDEAFAVSPAASAIDTARAATAEKARRLIESFISRQLPRYSASGYTKAELSDMNRRRRSKQAFEPYNARR</sequence>
<evidence type="ECO:0000313" key="3">
    <source>
        <dbReference type="Proteomes" id="UP001164459"/>
    </source>
</evidence>
<dbReference type="RefSeq" id="WP_269033331.1">
    <property type="nucleotide sequence ID" value="NZ_CP114040.1"/>
</dbReference>
<organism evidence="2 3">
    <name type="scientific">Nannocystis punicea</name>
    <dbReference type="NCBI Taxonomy" id="2995304"/>
    <lineage>
        <taxon>Bacteria</taxon>
        <taxon>Pseudomonadati</taxon>
        <taxon>Myxococcota</taxon>
        <taxon>Polyangia</taxon>
        <taxon>Nannocystales</taxon>
        <taxon>Nannocystaceae</taxon>
        <taxon>Nannocystis</taxon>
    </lineage>
</organism>
<name>A0ABY7GVN4_9BACT</name>
<evidence type="ECO:0000313" key="2">
    <source>
        <dbReference type="EMBL" id="WAS90992.1"/>
    </source>
</evidence>
<accession>A0ABY7GVN4</accession>
<keyword evidence="3" id="KW-1185">Reference proteome</keyword>
<evidence type="ECO:0000256" key="1">
    <source>
        <dbReference type="SAM" id="MobiDB-lite"/>
    </source>
</evidence>
<reference evidence="2" key="1">
    <citation type="submission" date="2022-11" db="EMBL/GenBank/DDBJ databases">
        <title>Minimal conservation of predation-associated metabolite biosynthetic gene clusters underscores biosynthetic potential of Myxococcota including descriptions for ten novel species: Archangium lansinium sp. nov., Myxococcus landrumus sp. nov., Nannocystis bai.</title>
        <authorList>
            <person name="Ahearne A."/>
            <person name="Stevens C."/>
            <person name="Dowd S."/>
        </authorList>
    </citation>
    <scope>NUCLEOTIDE SEQUENCE</scope>
    <source>
        <strain evidence="2">Fl3</strain>
    </source>
</reference>
<feature type="region of interest" description="Disordered" evidence="1">
    <location>
        <begin position="219"/>
        <end position="238"/>
    </location>
</feature>
<dbReference type="EMBL" id="CP114040">
    <property type="protein sequence ID" value="WAS90992.1"/>
    <property type="molecule type" value="Genomic_DNA"/>
</dbReference>
<dbReference type="Proteomes" id="UP001164459">
    <property type="component" value="Chromosome"/>
</dbReference>
<gene>
    <name evidence="2" type="ORF">O0S08_32790</name>
</gene>
<proteinExistence type="predicted"/>
<feature type="region of interest" description="Disordered" evidence="1">
    <location>
        <begin position="1"/>
        <end position="24"/>
    </location>
</feature>